<organism evidence="2 3">
    <name type="scientific">Mycena indigotica</name>
    <dbReference type="NCBI Taxonomy" id="2126181"/>
    <lineage>
        <taxon>Eukaryota</taxon>
        <taxon>Fungi</taxon>
        <taxon>Dikarya</taxon>
        <taxon>Basidiomycota</taxon>
        <taxon>Agaricomycotina</taxon>
        <taxon>Agaricomycetes</taxon>
        <taxon>Agaricomycetidae</taxon>
        <taxon>Agaricales</taxon>
        <taxon>Marasmiineae</taxon>
        <taxon>Mycenaceae</taxon>
        <taxon>Mycena</taxon>
    </lineage>
</organism>
<dbReference type="RefSeq" id="XP_037217309.1">
    <property type="nucleotide sequence ID" value="XM_037365897.1"/>
</dbReference>
<evidence type="ECO:0000313" key="2">
    <source>
        <dbReference type="EMBL" id="KAF7296950.1"/>
    </source>
</evidence>
<dbReference type="OrthoDB" id="197967at2759"/>
<reference evidence="2" key="1">
    <citation type="submission" date="2020-05" db="EMBL/GenBank/DDBJ databases">
        <title>Mycena genomes resolve the evolution of fungal bioluminescence.</title>
        <authorList>
            <person name="Tsai I.J."/>
        </authorList>
    </citation>
    <scope>NUCLEOTIDE SEQUENCE</scope>
    <source>
        <strain evidence="2">171206Taipei</strain>
    </source>
</reference>
<dbReference type="EMBL" id="JACAZF010000008">
    <property type="protein sequence ID" value="KAF7296950.1"/>
    <property type="molecule type" value="Genomic_DNA"/>
</dbReference>
<feature type="compositionally biased region" description="Polar residues" evidence="1">
    <location>
        <begin position="196"/>
        <end position="209"/>
    </location>
</feature>
<sequence>MVTACDLLASGAHDSISCVRPKCPYTLVRRSLNFPLAVVNSRFSNPRIDFYAKTKTKPKAASWDDQLAEKYYESLFREFAVCDLKHYNFLFAGGPNQRFCWALNEHKHKRGRLTTLELPFSYEEQGEAKSALVKTVLCEKCLGKMMWKRRKEKETSGTEERRPVEEVDDEYGPMAPTTSTTHGNRNQEEPKPHISHSMSPPSTQTSFPFTVTLPKTAGP</sequence>
<dbReference type="Pfam" id="PF09725">
    <property type="entry name" value="Fra10Ac1"/>
    <property type="match status" value="1"/>
</dbReference>
<feature type="compositionally biased region" description="Basic and acidic residues" evidence="1">
    <location>
        <begin position="152"/>
        <end position="165"/>
    </location>
</feature>
<evidence type="ECO:0000313" key="3">
    <source>
        <dbReference type="Proteomes" id="UP000636479"/>
    </source>
</evidence>
<dbReference type="Proteomes" id="UP000636479">
    <property type="component" value="Unassembled WGS sequence"/>
</dbReference>
<feature type="region of interest" description="Disordered" evidence="1">
    <location>
        <begin position="150"/>
        <end position="219"/>
    </location>
</feature>
<proteinExistence type="predicted"/>
<keyword evidence="3" id="KW-1185">Reference proteome</keyword>
<comment type="caution">
    <text evidence="2">The sequence shown here is derived from an EMBL/GenBank/DDBJ whole genome shotgun (WGS) entry which is preliminary data.</text>
</comment>
<dbReference type="GeneID" id="59348413"/>
<evidence type="ECO:0000256" key="1">
    <source>
        <dbReference type="SAM" id="MobiDB-lite"/>
    </source>
</evidence>
<dbReference type="InterPro" id="IPR019129">
    <property type="entry name" value="Folate-sensitive_fs_Fra10Ac1"/>
</dbReference>
<protein>
    <submittedName>
        <fullName evidence="2">Uncharacterized protein</fullName>
    </submittedName>
</protein>
<accession>A0A8H6SFK8</accession>
<gene>
    <name evidence="2" type="ORF">MIND_00926900</name>
</gene>
<dbReference type="AlphaFoldDB" id="A0A8H6SFK8"/>
<name>A0A8H6SFK8_9AGAR</name>